<dbReference type="OrthoDB" id="1077260at2759"/>
<evidence type="ECO:0000256" key="6">
    <source>
        <dbReference type="ARBA" id="ARBA00022824"/>
    </source>
</evidence>
<keyword evidence="4" id="KW-0813">Transport</keyword>
<proteinExistence type="inferred from homology"/>
<keyword evidence="9" id="KW-0333">Golgi apparatus</keyword>
<organism evidence="12 13">
    <name type="scientific">Beta vulgaris subsp. vulgaris</name>
    <name type="common">Beet</name>
    <dbReference type="NCBI Taxonomy" id="3555"/>
    <lineage>
        <taxon>Eukaryota</taxon>
        <taxon>Viridiplantae</taxon>
        <taxon>Streptophyta</taxon>
        <taxon>Embryophyta</taxon>
        <taxon>Tracheophyta</taxon>
        <taxon>Spermatophyta</taxon>
        <taxon>Magnoliopsida</taxon>
        <taxon>eudicotyledons</taxon>
        <taxon>Gunneridae</taxon>
        <taxon>Pentapetalae</taxon>
        <taxon>Caryophyllales</taxon>
        <taxon>Chenopodiaceae</taxon>
        <taxon>Betoideae</taxon>
        <taxon>Beta</taxon>
    </lineage>
</organism>
<evidence type="ECO:0000256" key="11">
    <source>
        <dbReference type="SAM" id="Phobius"/>
    </source>
</evidence>
<evidence type="ECO:0000313" key="12">
    <source>
        <dbReference type="EMBL" id="KMS64986.1"/>
    </source>
</evidence>
<comment type="subcellular location">
    <subcellularLocation>
        <location evidence="1">Endoplasmic reticulum membrane</location>
        <topology evidence="1">Multi-pass membrane protein</topology>
    </subcellularLocation>
    <subcellularLocation>
        <location evidence="2">Golgi apparatus membrane</location>
        <topology evidence="2">Multi-pass membrane protein</topology>
    </subcellularLocation>
</comment>
<feature type="transmembrane region" description="Helical" evidence="11">
    <location>
        <begin position="69"/>
        <end position="89"/>
    </location>
</feature>
<evidence type="ECO:0000256" key="2">
    <source>
        <dbReference type="ARBA" id="ARBA00004653"/>
    </source>
</evidence>
<reference evidence="12 13" key="1">
    <citation type="journal article" date="2014" name="Nature">
        <title>The genome of the recently domesticated crop plant sugar beet (Beta vulgaris).</title>
        <authorList>
            <person name="Dohm J.C."/>
            <person name="Minoche A.E."/>
            <person name="Holtgrawe D."/>
            <person name="Capella-Gutierrez S."/>
            <person name="Zakrzewski F."/>
            <person name="Tafer H."/>
            <person name="Rupp O."/>
            <person name="Sorensen T.R."/>
            <person name="Stracke R."/>
            <person name="Reinhardt R."/>
            <person name="Goesmann A."/>
            <person name="Kraft T."/>
            <person name="Schulz B."/>
            <person name="Stadler P.F."/>
            <person name="Schmidt T."/>
            <person name="Gabaldon T."/>
            <person name="Lehrach H."/>
            <person name="Weisshaar B."/>
            <person name="Himmelbauer H."/>
        </authorList>
    </citation>
    <scope>NUCLEOTIDE SEQUENCE [LARGE SCALE GENOMIC DNA]</scope>
    <source>
        <tissue evidence="12">Taproot</tissue>
    </source>
</reference>
<keyword evidence="10 11" id="KW-0472">Membrane</keyword>
<feature type="transmembrane region" description="Helical" evidence="11">
    <location>
        <begin position="101"/>
        <end position="123"/>
    </location>
</feature>
<dbReference type="GO" id="GO:0015031">
    <property type="term" value="P:protein transport"/>
    <property type="evidence" value="ECO:0007669"/>
    <property type="project" value="UniProtKB-KW"/>
</dbReference>
<feature type="transmembrane region" description="Helical" evidence="11">
    <location>
        <begin position="129"/>
        <end position="150"/>
    </location>
</feature>
<dbReference type="GO" id="GO:0006888">
    <property type="term" value="P:endoplasmic reticulum to Golgi vesicle-mediated transport"/>
    <property type="evidence" value="ECO:0007669"/>
    <property type="project" value="InterPro"/>
</dbReference>
<dbReference type="AlphaFoldDB" id="A0A0J7YN27"/>
<evidence type="ECO:0000256" key="7">
    <source>
        <dbReference type="ARBA" id="ARBA00022927"/>
    </source>
</evidence>
<dbReference type="Gramene" id="KMS64986">
    <property type="protein sequence ID" value="KMS64986"/>
    <property type="gene ID" value="BVRB_040610"/>
</dbReference>
<dbReference type="InterPro" id="IPR005578">
    <property type="entry name" value="Yif1_fam"/>
</dbReference>
<keyword evidence="5 11" id="KW-0812">Transmembrane</keyword>
<keyword evidence="7" id="KW-0653">Protein transport</keyword>
<dbReference type="Proteomes" id="UP000035740">
    <property type="component" value="Unassembled WGS sequence"/>
</dbReference>
<dbReference type="PANTHER" id="PTHR14083:SF0">
    <property type="entry name" value="YIP1D-INTERACTING FACTOR 1, ISOFORM C"/>
    <property type="match status" value="1"/>
</dbReference>
<keyword evidence="13" id="KW-1185">Reference proteome</keyword>
<dbReference type="eggNOG" id="KOG3094">
    <property type="taxonomic scope" value="Eukaryota"/>
</dbReference>
<evidence type="ECO:0000256" key="5">
    <source>
        <dbReference type="ARBA" id="ARBA00022692"/>
    </source>
</evidence>
<evidence type="ECO:0000256" key="9">
    <source>
        <dbReference type="ARBA" id="ARBA00023034"/>
    </source>
</evidence>
<evidence type="ECO:0000256" key="3">
    <source>
        <dbReference type="ARBA" id="ARBA00009727"/>
    </source>
</evidence>
<evidence type="ECO:0000256" key="1">
    <source>
        <dbReference type="ARBA" id="ARBA00004477"/>
    </source>
</evidence>
<sequence>AKDQMGNMSWLSMNRFRYYFHVNNSYVVKKLQIILLPYLQKRWSRERNSHEGEGNAFLPPSADVNAPDLYIPLMAFVTYILMMGFVLGMSKAFTPEILGATATWALAILILEVFLLRVGFAVVGSNASVVAPPLLDLIAYSSYKFVILVVDLA</sequence>
<dbReference type="GO" id="GO:0030134">
    <property type="term" value="C:COPII-coated ER to Golgi transport vesicle"/>
    <property type="evidence" value="ECO:0007669"/>
    <property type="project" value="TreeGrafter"/>
</dbReference>
<dbReference type="GO" id="GO:0000139">
    <property type="term" value="C:Golgi membrane"/>
    <property type="evidence" value="ECO:0007669"/>
    <property type="project" value="UniProtKB-SubCell"/>
</dbReference>
<comment type="similarity">
    <text evidence="3">Belongs to the YIF1 family.</text>
</comment>
<protein>
    <submittedName>
        <fullName evidence="12">Uncharacterized protein</fullName>
    </submittedName>
</protein>
<gene>
    <name evidence="12" type="ORF">BVRB_040610</name>
</gene>
<keyword evidence="8 11" id="KW-1133">Transmembrane helix</keyword>
<evidence type="ECO:0000256" key="4">
    <source>
        <dbReference type="ARBA" id="ARBA00022448"/>
    </source>
</evidence>
<keyword evidence="6" id="KW-0256">Endoplasmic reticulum</keyword>
<feature type="non-terminal residue" evidence="12">
    <location>
        <position position="153"/>
    </location>
</feature>
<feature type="non-terminal residue" evidence="12">
    <location>
        <position position="1"/>
    </location>
</feature>
<dbReference type="GO" id="GO:0005793">
    <property type="term" value="C:endoplasmic reticulum-Golgi intermediate compartment"/>
    <property type="evidence" value="ECO:0007669"/>
    <property type="project" value="TreeGrafter"/>
</dbReference>
<evidence type="ECO:0000256" key="10">
    <source>
        <dbReference type="ARBA" id="ARBA00023136"/>
    </source>
</evidence>
<dbReference type="GO" id="GO:0005789">
    <property type="term" value="C:endoplasmic reticulum membrane"/>
    <property type="evidence" value="ECO:0007669"/>
    <property type="project" value="UniProtKB-SubCell"/>
</dbReference>
<evidence type="ECO:0000256" key="8">
    <source>
        <dbReference type="ARBA" id="ARBA00022989"/>
    </source>
</evidence>
<dbReference type="Pfam" id="PF03878">
    <property type="entry name" value="YIF1"/>
    <property type="match status" value="1"/>
</dbReference>
<dbReference type="EMBL" id="KQ117079">
    <property type="protein sequence ID" value="KMS64986.1"/>
    <property type="molecule type" value="Genomic_DNA"/>
</dbReference>
<evidence type="ECO:0000313" key="13">
    <source>
        <dbReference type="Proteomes" id="UP000035740"/>
    </source>
</evidence>
<name>A0A0J7YN27_BETVV</name>
<accession>A0A0J7YN27</accession>
<dbReference type="PANTHER" id="PTHR14083">
    <property type="entry name" value="YIP1 INTERACTING FACTOR HOMOLOG YIF1 PROTEIN"/>
    <property type="match status" value="1"/>
</dbReference>